<dbReference type="PATRIC" id="fig|272621.13.peg.19"/>
<feature type="transmembrane region" description="Helical" evidence="1">
    <location>
        <begin position="118"/>
        <end position="142"/>
    </location>
</feature>
<name>Q5FMZ7_LACAC</name>
<dbReference type="EMBL" id="CP000033">
    <property type="protein sequence ID" value="AAV41927.1"/>
    <property type="molecule type" value="Genomic_DNA"/>
</dbReference>
<reference evidence="2 3" key="1">
    <citation type="journal article" date="2005" name="Proc. Natl. Acad. Sci. U.S.A.">
        <title>Complete genome sequence of the probiotic lactic acid bacterium Lactobacillus acidophilus NCFM.</title>
        <authorList>
            <person name="Altermann E."/>
            <person name="Russell W.M."/>
            <person name="Azcarate-Peril M.A."/>
            <person name="Barrangou R."/>
            <person name="Buck B.L."/>
            <person name="McAuliffe O."/>
            <person name="Souther N."/>
            <person name="Dobson A."/>
            <person name="Duong T."/>
            <person name="Callanan M."/>
            <person name="Lick S."/>
            <person name="Hamrick A."/>
            <person name="Cano R."/>
            <person name="Klaenhammer T.R."/>
        </authorList>
    </citation>
    <scope>NUCLEOTIDE SEQUENCE [LARGE SCALE GENOMIC DNA]</scope>
    <source>
        <strain evidence="3">ATCC 700396 / NCK56 / N2 / NCFM</strain>
    </source>
</reference>
<dbReference type="OrthoDB" id="7995400at2"/>
<proteinExistence type="predicted"/>
<evidence type="ECO:0000256" key="1">
    <source>
        <dbReference type="SAM" id="Phobius"/>
    </source>
</evidence>
<feature type="transmembrane region" description="Helical" evidence="1">
    <location>
        <begin position="48"/>
        <end position="72"/>
    </location>
</feature>
<dbReference type="BioCyc" id="LACI272621:G1G49-20-MONOMER"/>
<keyword evidence="1" id="KW-0812">Transmembrane</keyword>
<dbReference type="InterPro" id="IPR004676">
    <property type="entry name" value="Cd-R_transporter"/>
</dbReference>
<dbReference type="DNASU" id="3252806"/>
<evidence type="ECO:0000313" key="2">
    <source>
        <dbReference type="EMBL" id="AAV41927.1"/>
    </source>
</evidence>
<organism evidence="3">
    <name type="scientific">Lactobacillus acidophilus (strain ATCC 700396 / NCK56 / N2 / NCFM)</name>
    <dbReference type="NCBI Taxonomy" id="272621"/>
    <lineage>
        <taxon>Bacteria</taxon>
        <taxon>Bacillati</taxon>
        <taxon>Bacillota</taxon>
        <taxon>Bacilli</taxon>
        <taxon>Lactobacillales</taxon>
        <taxon>Lactobacillaceae</taxon>
        <taxon>Lactobacillus</taxon>
    </lineage>
</organism>
<dbReference type="eggNOG" id="COG4300">
    <property type="taxonomic scope" value="Bacteria"/>
</dbReference>
<gene>
    <name evidence="2" type="primary">cadB</name>
    <name evidence="2" type="ordered locus">LBA0021</name>
</gene>
<protein>
    <submittedName>
        <fullName evidence="2">Cadmium resistance protein</fullName>
    </submittedName>
</protein>
<feature type="transmembrane region" description="Helical" evidence="1">
    <location>
        <begin position="148"/>
        <end position="167"/>
    </location>
</feature>
<keyword evidence="1" id="KW-0472">Membrane</keyword>
<accession>Q5FMZ7</accession>
<dbReference type="Proteomes" id="UP000006381">
    <property type="component" value="Chromosome"/>
</dbReference>
<feature type="transmembrane region" description="Helical" evidence="1">
    <location>
        <begin position="187"/>
        <end position="211"/>
    </location>
</feature>
<evidence type="ECO:0000313" key="3">
    <source>
        <dbReference type="Proteomes" id="UP000006381"/>
    </source>
</evidence>
<dbReference type="AlphaFoldDB" id="Q5FMZ7"/>
<keyword evidence="3" id="KW-1185">Reference proteome</keyword>
<sequence length="215" mass="24101">MLFGGNRNKMLKTIITSAITYSSTAIDLLIILMLFFAKIKDKKGIRDIYIGQFLGSDVLILVSLFFAFILHYVPDKRLLGLLGIIPIFLGLKALIFGDSDGEKMANKELNNNNNKMNLIKTLMFITIVSCGADNIGLFVPYFISLTPLNLVITLIVFLIMIFLLVFVAQKLANVPTIGEVLEKYSRWFIGFVYIFIGGSVLIENGSIQFIINLFK</sequence>
<dbReference type="Pfam" id="PF03596">
    <property type="entry name" value="Cad"/>
    <property type="match status" value="1"/>
</dbReference>
<dbReference type="HOGENOM" id="CLU_071117_1_1_9"/>
<feature type="transmembrane region" description="Helical" evidence="1">
    <location>
        <begin position="14"/>
        <end position="36"/>
    </location>
</feature>
<feature type="transmembrane region" description="Helical" evidence="1">
    <location>
        <begin position="78"/>
        <end position="97"/>
    </location>
</feature>
<keyword evidence="1" id="KW-1133">Transmembrane helix</keyword>
<dbReference type="NCBIfam" id="TIGR00779">
    <property type="entry name" value="cad"/>
    <property type="match status" value="1"/>
</dbReference>
<dbReference type="KEGG" id="lac:LBA0021"/>